<gene>
    <name evidence="2" type="ORF">HII27_00400</name>
</gene>
<accession>A0ABR6RM19</accession>
<dbReference type="EMBL" id="JABBJF010000001">
    <property type="protein sequence ID" value="MBC1184169.1"/>
    <property type="molecule type" value="Genomic_DNA"/>
</dbReference>
<sequence length="134" mass="14454">MKKFMLSALVFTVMASAPAYAINAKYREQLIRSGCTQMTEGVTCDINKTKAQNAANAGKPLAKTTPKPATAANKKYGQIVGEAETILGMKGIAAEEFLVEKGWRQQSNGDWGKAGHLLRIVEEKGVVLNAQIVK</sequence>
<evidence type="ECO:0000256" key="1">
    <source>
        <dbReference type="SAM" id="SignalP"/>
    </source>
</evidence>
<organism evidence="2 3">
    <name type="scientific">Kluyvera sichuanensis</name>
    <dbReference type="NCBI Taxonomy" id="2725494"/>
    <lineage>
        <taxon>Bacteria</taxon>
        <taxon>Pseudomonadati</taxon>
        <taxon>Pseudomonadota</taxon>
        <taxon>Gammaproteobacteria</taxon>
        <taxon>Enterobacterales</taxon>
        <taxon>Enterobacteriaceae</taxon>
        <taxon>Kluyvera</taxon>
    </lineage>
</organism>
<name>A0ABR6RM19_9ENTR</name>
<keyword evidence="1" id="KW-0732">Signal</keyword>
<feature type="chain" id="PRO_5046657078" evidence="1">
    <location>
        <begin position="22"/>
        <end position="134"/>
    </location>
</feature>
<evidence type="ECO:0000313" key="2">
    <source>
        <dbReference type="EMBL" id="MBC1184169.1"/>
    </source>
</evidence>
<reference evidence="2 3" key="1">
    <citation type="submission" date="2020-04" db="EMBL/GenBank/DDBJ databases">
        <title>The draft genome of Kluyvera sichuanensis strain SCKS090646.</title>
        <authorList>
            <person name="Wei L."/>
            <person name="Liu L."/>
            <person name="Feng Y."/>
            <person name="Zong Z."/>
        </authorList>
    </citation>
    <scope>NUCLEOTIDE SEQUENCE [LARGE SCALE GENOMIC DNA]</scope>
    <source>
        <strain evidence="2 3">090646</strain>
    </source>
</reference>
<protein>
    <submittedName>
        <fullName evidence="2">Uncharacterized protein</fullName>
    </submittedName>
</protein>
<feature type="signal peptide" evidence="1">
    <location>
        <begin position="1"/>
        <end position="21"/>
    </location>
</feature>
<proteinExistence type="predicted"/>
<evidence type="ECO:0000313" key="3">
    <source>
        <dbReference type="Proteomes" id="UP000607331"/>
    </source>
</evidence>
<keyword evidence="3" id="KW-1185">Reference proteome</keyword>
<dbReference type="Proteomes" id="UP000607331">
    <property type="component" value="Unassembled WGS sequence"/>
</dbReference>
<comment type="caution">
    <text evidence="2">The sequence shown here is derived from an EMBL/GenBank/DDBJ whole genome shotgun (WGS) entry which is preliminary data.</text>
</comment>